<gene>
    <name evidence="2" type="ORF">E2C01_088072</name>
</gene>
<dbReference type="EMBL" id="VSRR010093132">
    <property type="protein sequence ID" value="MPC92957.1"/>
    <property type="molecule type" value="Genomic_DNA"/>
</dbReference>
<reference evidence="2 3" key="1">
    <citation type="submission" date="2019-05" db="EMBL/GenBank/DDBJ databases">
        <title>Another draft genome of Portunus trituberculatus and its Hox gene families provides insights of decapod evolution.</title>
        <authorList>
            <person name="Jeong J.-H."/>
            <person name="Song I."/>
            <person name="Kim S."/>
            <person name="Choi T."/>
            <person name="Kim D."/>
            <person name="Ryu S."/>
            <person name="Kim W."/>
        </authorList>
    </citation>
    <scope>NUCLEOTIDE SEQUENCE [LARGE SCALE GENOMIC DNA]</scope>
    <source>
        <tissue evidence="2">Muscle</tissue>
    </source>
</reference>
<proteinExistence type="predicted"/>
<evidence type="ECO:0000256" key="1">
    <source>
        <dbReference type="SAM" id="MobiDB-lite"/>
    </source>
</evidence>
<evidence type="ECO:0000313" key="3">
    <source>
        <dbReference type="Proteomes" id="UP000324222"/>
    </source>
</evidence>
<sequence length="94" mass="10416">MKRWKEQSEGDSAVGRGKGGERDWVGRWMGGDILVATLRTPLPPYQARMSLSDRLFPPLPSSLFLSPLLWHSPHLRPPVESGGGGSDRQRHSSP</sequence>
<organism evidence="2 3">
    <name type="scientific">Portunus trituberculatus</name>
    <name type="common">Swimming crab</name>
    <name type="synonym">Neptunus trituberculatus</name>
    <dbReference type="NCBI Taxonomy" id="210409"/>
    <lineage>
        <taxon>Eukaryota</taxon>
        <taxon>Metazoa</taxon>
        <taxon>Ecdysozoa</taxon>
        <taxon>Arthropoda</taxon>
        <taxon>Crustacea</taxon>
        <taxon>Multicrustacea</taxon>
        <taxon>Malacostraca</taxon>
        <taxon>Eumalacostraca</taxon>
        <taxon>Eucarida</taxon>
        <taxon>Decapoda</taxon>
        <taxon>Pleocyemata</taxon>
        <taxon>Brachyura</taxon>
        <taxon>Eubrachyura</taxon>
        <taxon>Portunoidea</taxon>
        <taxon>Portunidae</taxon>
        <taxon>Portuninae</taxon>
        <taxon>Portunus</taxon>
    </lineage>
</organism>
<evidence type="ECO:0000313" key="2">
    <source>
        <dbReference type="EMBL" id="MPC92957.1"/>
    </source>
</evidence>
<accession>A0A5B7JI74</accession>
<feature type="region of interest" description="Disordered" evidence="1">
    <location>
        <begin position="1"/>
        <end position="25"/>
    </location>
</feature>
<dbReference type="AlphaFoldDB" id="A0A5B7JI74"/>
<feature type="region of interest" description="Disordered" evidence="1">
    <location>
        <begin position="75"/>
        <end position="94"/>
    </location>
</feature>
<protein>
    <submittedName>
        <fullName evidence="2">Uncharacterized protein</fullName>
    </submittedName>
</protein>
<name>A0A5B7JI74_PORTR</name>
<keyword evidence="3" id="KW-1185">Reference proteome</keyword>
<dbReference type="Proteomes" id="UP000324222">
    <property type="component" value="Unassembled WGS sequence"/>
</dbReference>
<comment type="caution">
    <text evidence="2">The sequence shown here is derived from an EMBL/GenBank/DDBJ whole genome shotgun (WGS) entry which is preliminary data.</text>
</comment>